<feature type="transmembrane region" description="Helical" evidence="6">
    <location>
        <begin position="59"/>
        <end position="77"/>
    </location>
</feature>
<dbReference type="GO" id="GO:0046677">
    <property type="term" value="P:response to antibiotic"/>
    <property type="evidence" value="ECO:0007669"/>
    <property type="project" value="UniProtKB-KW"/>
</dbReference>
<accession>A0A895XZ40</accession>
<reference evidence="8" key="1">
    <citation type="submission" date="2021-02" db="EMBL/GenBank/DDBJ databases">
        <title>Natronoglycomyces albus gen. nov., sp. nov, a haloalkaliphilic actinobacterium from a soda solonchak soil.</title>
        <authorList>
            <person name="Sorokin D.Y."/>
            <person name="Khijniak T.V."/>
            <person name="Zakharycheva A.P."/>
            <person name="Boueva O.V."/>
            <person name="Ariskina E.V."/>
            <person name="Hahnke R.L."/>
            <person name="Bunk B."/>
            <person name="Sproer C."/>
            <person name="Schumann P."/>
            <person name="Evtushenko L.I."/>
            <person name="Kublanov I.V."/>
        </authorList>
    </citation>
    <scope>NUCLEOTIDE SEQUENCE</scope>
    <source>
        <strain evidence="8">DSM 106290</strain>
    </source>
</reference>
<keyword evidence="6" id="KW-0813">Transport</keyword>
<dbReference type="PRINTS" id="PR00164">
    <property type="entry name" value="ABC2TRNSPORT"/>
</dbReference>
<evidence type="ECO:0000256" key="2">
    <source>
        <dbReference type="ARBA" id="ARBA00022692"/>
    </source>
</evidence>
<dbReference type="GO" id="GO:0140359">
    <property type="term" value="F:ABC-type transporter activity"/>
    <property type="evidence" value="ECO:0007669"/>
    <property type="project" value="InterPro"/>
</dbReference>
<keyword evidence="3 6" id="KW-1133">Transmembrane helix</keyword>
<keyword evidence="9" id="KW-1185">Reference proteome</keyword>
<evidence type="ECO:0000256" key="5">
    <source>
        <dbReference type="ARBA" id="ARBA00023251"/>
    </source>
</evidence>
<proteinExistence type="inferred from homology"/>
<dbReference type="InterPro" id="IPR000412">
    <property type="entry name" value="ABC_2_transport"/>
</dbReference>
<dbReference type="EMBL" id="CP070496">
    <property type="protein sequence ID" value="QSB06868.1"/>
    <property type="molecule type" value="Genomic_DNA"/>
</dbReference>
<dbReference type="GO" id="GO:0043190">
    <property type="term" value="C:ATP-binding cassette (ABC) transporter complex"/>
    <property type="evidence" value="ECO:0007669"/>
    <property type="project" value="InterPro"/>
</dbReference>
<sequence>MLNHVVIFESKRMARNFPAMFFALAFPVMVLAIFGGIYGNDPAEELGGFGAVDISVAGYTGLILAVAGLMSFPLGMVEYRSRAFLRRLRATPARPTAFLTAQVIVNGLLCLVGLGILLIVAFTVYGLNTPQRPFAFAGLVLLAAAAMFGLGMMIASFAKSESTALVLANLIYFPMIFLTGATVPLEIMPEGMRRISDLLPMTHAVEALKWAWMDIETDRLVIAIIVLCGTIIVSSVVAAKWFRWE</sequence>
<dbReference type="PROSITE" id="PS51012">
    <property type="entry name" value="ABC_TM2"/>
    <property type="match status" value="1"/>
</dbReference>
<dbReference type="KEGG" id="nav:JQS30_08275"/>
<keyword evidence="6" id="KW-1003">Cell membrane</keyword>
<dbReference type="PANTHER" id="PTHR43027:SF2">
    <property type="entry name" value="TRANSPORT PERMEASE PROTEIN"/>
    <property type="match status" value="1"/>
</dbReference>
<dbReference type="Proteomes" id="UP000662939">
    <property type="component" value="Chromosome"/>
</dbReference>
<evidence type="ECO:0000256" key="3">
    <source>
        <dbReference type="ARBA" id="ARBA00022989"/>
    </source>
</evidence>
<feature type="transmembrane region" description="Helical" evidence="6">
    <location>
        <begin position="164"/>
        <end position="183"/>
    </location>
</feature>
<dbReference type="RefSeq" id="WP_213172875.1">
    <property type="nucleotide sequence ID" value="NZ_CP070496.1"/>
</dbReference>
<evidence type="ECO:0000256" key="1">
    <source>
        <dbReference type="ARBA" id="ARBA00004141"/>
    </source>
</evidence>
<keyword evidence="5" id="KW-0046">Antibiotic resistance</keyword>
<name>A0A895XZ40_9ACTN</name>
<feature type="transmembrane region" description="Helical" evidence="6">
    <location>
        <begin position="21"/>
        <end position="39"/>
    </location>
</feature>
<feature type="transmembrane region" description="Helical" evidence="6">
    <location>
        <begin position="220"/>
        <end position="242"/>
    </location>
</feature>
<dbReference type="InterPro" id="IPR013525">
    <property type="entry name" value="ABC2_TM"/>
</dbReference>
<dbReference type="PIRSF" id="PIRSF006648">
    <property type="entry name" value="DrrB"/>
    <property type="match status" value="1"/>
</dbReference>
<comment type="similarity">
    <text evidence="6">Belongs to the ABC-2 integral membrane protein family.</text>
</comment>
<dbReference type="AlphaFoldDB" id="A0A895XZ40"/>
<dbReference type="Pfam" id="PF01061">
    <property type="entry name" value="ABC2_membrane"/>
    <property type="match status" value="1"/>
</dbReference>
<keyword evidence="4 6" id="KW-0472">Membrane</keyword>
<feature type="transmembrane region" description="Helical" evidence="6">
    <location>
        <begin position="98"/>
        <end position="122"/>
    </location>
</feature>
<comment type="subcellular location">
    <subcellularLocation>
        <location evidence="6">Cell membrane</location>
        <topology evidence="6">Multi-pass membrane protein</topology>
    </subcellularLocation>
    <subcellularLocation>
        <location evidence="1">Membrane</location>
        <topology evidence="1">Multi-pass membrane protein</topology>
    </subcellularLocation>
</comment>
<dbReference type="InterPro" id="IPR052902">
    <property type="entry name" value="ABC-2_transporter"/>
</dbReference>
<keyword evidence="2 6" id="KW-0812">Transmembrane</keyword>
<dbReference type="PANTHER" id="PTHR43027">
    <property type="entry name" value="DOXORUBICIN RESISTANCE ABC TRANSPORTER PERMEASE PROTEIN DRRC-RELATED"/>
    <property type="match status" value="1"/>
</dbReference>
<gene>
    <name evidence="8" type="ORF">JQS30_08275</name>
</gene>
<feature type="transmembrane region" description="Helical" evidence="6">
    <location>
        <begin position="134"/>
        <end position="157"/>
    </location>
</feature>
<evidence type="ECO:0000313" key="8">
    <source>
        <dbReference type="EMBL" id="QSB06868.1"/>
    </source>
</evidence>
<evidence type="ECO:0000259" key="7">
    <source>
        <dbReference type="PROSITE" id="PS51012"/>
    </source>
</evidence>
<evidence type="ECO:0000256" key="4">
    <source>
        <dbReference type="ARBA" id="ARBA00023136"/>
    </source>
</evidence>
<feature type="domain" description="ABC transmembrane type-2" evidence="7">
    <location>
        <begin position="18"/>
        <end position="245"/>
    </location>
</feature>
<dbReference type="InterPro" id="IPR047817">
    <property type="entry name" value="ABC2_TM_bact-type"/>
</dbReference>
<organism evidence="8 9">
    <name type="scientific">Natronoglycomyces albus</name>
    <dbReference type="NCBI Taxonomy" id="2811108"/>
    <lineage>
        <taxon>Bacteria</taxon>
        <taxon>Bacillati</taxon>
        <taxon>Actinomycetota</taxon>
        <taxon>Actinomycetes</taxon>
        <taxon>Glycomycetales</taxon>
        <taxon>Glycomycetaceae</taxon>
        <taxon>Natronoglycomyces</taxon>
    </lineage>
</organism>
<evidence type="ECO:0000313" key="9">
    <source>
        <dbReference type="Proteomes" id="UP000662939"/>
    </source>
</evidence>
<protein>
    <recommendedName>
        <fullName evidence="6">Transport permease protein</fullName>
    </recommendedName>
</protein>
<evidence type="ECO:0000256" key="6">
    <source>
        <dbReference type="RuleBase" id="RU361157"/>
    </source>
</evidence>